<dbReference type="EMBL" id="CP014224">
    <property type="protein sequence ID" value="ANW95068.1"/>
    <property type="molecule type" value="Genomic_DNA"/>
</dbReference>
<dbReference type="Gene3D" id="2.60.120.260">
    <property type="entry name" value="Galactose-binding domain-like"/>
    <property type="match status" value="1"/>
</dbReference>
<keyword evidence="2" id="KW-1185">Reference proteome</keyword>
<reference evidence="1 2" key="1">
    <citation type="submission" date="2016-02" db="EMBL/GenBank/DDBJ databases">
        <authorList>
            <person name="Wen L."/>
            <person name="He K."/>
            <person name="Yang H."/>
        </authorList>
    </citation>
    <scope>NUCLEOTIDE SEQUENCE [LARGE SCALE GENOMIC DNA]</scope>
    <source>
        <strain evidence="1 2">CZ1127</strain>
    </source>
</reference>
<dbReference type="STRING" id="1790137.AXE80_01600"/>
<proteinExistence type="predicted"/>
<evidence type="ECO:0000313" key="1">
    <source>
        <dbReference type="EMBL" id="ANW95068.1"/>
    </source>
</evidence>
<evidence type="ECO:0000313" key="2">
    <source>
        <dbReference type="Proteomes" id="UP000092967"/>
    </source>
</evidence>
<gene>
    <name evidence="1" type="ORF">AXE80_01600</name>
</gene>
<name>A0A1B1Y2U7_9FLAO</name>
<dbReference type="KEGG" id="wfu:AXE80_01600"/>
<dbReference type="Proteomes" id="UP000092967">
    <property type="component" value="Chromosome"/>
</dbReference>
<dbReference type="InterPro" id="IPR008979">
    <property type="entry name" value="Galactose-bd-like_sf"/>
</dbReference>
<dbReference type="SUPFAM" id="SSF49785">
    <property type="entry name" value="Galactose-binding domain-like"/>
    <property type="match status" value="1"/>
</dbReference>
<dbReference type="AlphaFoldDB" id="A0A1B1Y2U7"/>
<protein>
    <submittedName>
        <fullName evidence="1">Uncharacterized protein</fullName>
    </submittedName>
</protein>
<sequence>MTNQMHFGNKVEVNGSITFGDVSSGVESRKWTFPEGVVDIVDSDDDVTSTKNTVKAIFKKTGQHNVALHQVFKGDAYDGTTLKGKVLDTIIAVNVLKPVSVSLEGYKLNSDGSLGDALVMSDGALNEITASYSVRFIYTVEGQPEEFTWDLDNGGVVVTTDENNQTTDVKYSKMGDFNLSFGASRERPAGGNMVSYTDLIRVVPSTDPVVLENTYNRDGKIVLDFSREMDASKLNPNDFSVNITTFGGATITPSINTVTLDPTDGDLVIVELNGETVYTDDQATITYTKGTLATSDGVDADTFMNVSVTTQYPNVLETSSYDYGFENSTNANWKYLGWGAPFDGYTLDVNGTQVHSGTKSAHVTMNAGGGMIVGHKDNSNANITFPVEGGETYEVGVWVYLEQVGASTNLTPDLRLFSVPNTDWGVAAVHTFTDTFTTGQWVYGKVLVKFDASATESRFAIRGYNKDNTTITSFYMDDFTVRKVNIRP</sequence>
<accession>A0A1B1Y2U7</accession>
<organism evidence="1 2">
    <name type="scientific">Wenyingzhuangia fucanilytica</name>
    <dbReference type="NCBI Taxonomy" id="1790137"/>
    <lineage>
        <taxon>Bacteria</taxon>
        <taxon>Pseudomonadati</taxon>
        <taxon>Bacteroidota</taxon>
        <taxon>Flavobacteriia</taxon>
        <taxon>Flavobacteriales</taxon>
        <taxon>Flavobacteriaceae</taxon>
        <taxon>Wenyingzhuangia</taxon>
    </lineage>
</organism>